<evidence type="ECO:0000259" key="3">
    <source>
        <dbReference type="Pfam" id="PF13962"/>
    </source>
</evidence>
<keyword evidence="1" id="KW-0040">ANK repeat</keyword>
<keyword evidence="2" id="KW-1133">Transmembrane helix</keyword>
<name>A0A2Z7B1Q7_9LAMI</name>
<evidence type="ECO:0000256" key="1">
    <source>
        <dbReference type="PROSITE-ProRule" id="PRU00023"/>
    </source>
</evidence>
<dbReference type="InterPro" id="IPR002110">
    <property type="entry name" value="Ankyrin_rpt"/>
</dbReference>
<dbReference type="SUPFAM" id="SSF48403">
    <property type="entry name" value="Ankyrin repeat"/>
    <property type="match status" value="1"/>
</dbReference>
<organism evidence="4 5">
    <name type="scientific">Dorcoceras hygrometricum</name>
    <dbReference type="NCBI Taxonomy" id="472368"/>
    <lineage>
        <taxon>Eukaryota</taxon>
        <taxon>Viridiplantae</taxon>
        <taxon>Streptophyta</taxon>
        <taxon>Embryophyta</taxon>
        <taxon>Tracheophyta</taxon>
        <taxon>Spermatophyta</taxon>
        <taxon>Magnoliopsida</taxon>
        <taxon>eudicotyledons</taxon>
        <taxon>Gunneridae</taxon>
        <taxon>Pentapetalae</taxon>
        <taxon>asterids</taxon>
        <taxon>lamiids</taxon>
        <taxon>Lamiales</taxon>
        <taxon>Gesneriaceae</taxon>
        <taxon>Didymocarpoideae</taxon>
        <taxon>Trichosporeae</taxon>
        <taxon>Loxocarpinae</taxon>
        <taxon>Dorcoceras</taxon>
    </lineage>
</organism>
<feature type="repeat" description="ANK" evidence="1">
    <location>
        <begin position="268"/>
        <end position="300"/>
    </location>
</feature>
<dbReference type="PROSITE" id="PS50088">
    <property type="entry name" value="ANK_REPEAT"/>
    <property type="match status" value="1"/>
</dbReference>
<dbReference type="AlphaFoldDB" id="A0A2Z7B1Q7"/>
<dbReference type="Pfam" id="PF12796">
    <property type="entry name" value="Ank_2"/>
    <property type="match status" value="1"/>
</dbReference>
<dbReference type="Gene3D" id="1.25.40.20">
    <property type="entry name" value="Ankyrin repeat-containing domain"/>
    <property type="match status" value="2"/>
</dbReference>
<dbReference type="PANTHER" id="PTHR24177">
    <property type="entry name" value="CASKIN"/>
    <property type="match status" value="1"/>
</dbReference>
<feature type="transmembrane region" description="Helical" evidence="2">
    <location>
        <begin position="755"/>
        <end position="784"/>
    </location>
</feature>
<reference evidence="4 5" key="1">
    <citation type="journal article" date="2015" name="Proc. Natl. Acad. Sci. U.S.A.">
        <title>The resurrection genome of Boea hygrometrica: A blueprint for survival of dehydration.</title>
        <authorList>
            <person name="Xiao L."/>
            <person name="Yang G."/>
            <person name="Zhang L."/>
            <person name="Yang X."/>
            <person name="Zhao S."/>
            <person name="Ji Z."/>
            <person name="Zhou Q."/>
            <person name="Hu M."/>
            <person name="Wang Y."/>
            <person name="Chen M."/>
            <person name="Xu Y."/>
            <person name="Jin H."/>
            <person name="Xiao X."/>
            <person name="Hu G."/>
            <person name="Bao F."/>
            <person name="Hu Y."/>
            <person name="Wan P."/>
            <person name="Li L."/>
            <person name="Deng X."/>
            <person name="Kuang T."/>
            <person name="Xiang C."/>
            <person name="Zhu J.K."/>
            <person name="Oliver M.J."/>
            <person name="He Y."/>
        </authorList>
    </citation>
    <scope>NUCLEOTIDE SEQUENCE [LARGE SCALE GENOMIC DNA]</scope>
    <source>
        <strain evidence="5">cv. XS01</strain>
    </source>
</reference>
<dbReference type="GO" id="GO:0016020">
    <property type="term" value="C:membrane"/>
    <property type="evidence" value="ECO:0007669"/>
    <property type="project" value="TreeGrafter"/>
</dbReference>
<gene>
    <name evidence="4" type="ORF">F511_30728</name>
</gene>
<feature type="non-terminal residue" evidence="4">
    <location>
        <position position="1"/>
    </location>
</feature>
<feature type="transmembrane region" description="Helical" evidence="2">
    <location>
        <begin position="640"/>
        <end position="660"/>
    </location>
</feature>
<dbReference type="InterPro" id="IPR036770">
    <property type="entry name" value="Ankyrin_rpt-contain_sf"/>
</dbReference>
<dbReference type="Pfam" id="PF13962">
    <property type="entry name" value="PGG"/>
    <property type="match status" value="1"/>
</dbReference>
<dbReference type="PROSITE" id="PS50297">
    <property type="entry name" value="ANK_REP_REGION"/>
    <property type="match status" value="1"/>
</dbReference>
<evidence type="ECO:0000256" key="2">
    <source>
        <dbReference type="SAM" id="Phobius"/>
    </source>
</evidence>
<accession>A0A2Z7B1Q7</accession>
<evidence type="ECO:0000313" key="5">
    <source>
        <dbReference type="Proteomes" id="UP000250235"/>
    </source>
</evidence>
<proteinExistence type="predicted"/>
<dbReference type="Proteomes" id="UP000250235">
    <property type="component" value="Unassembled WGS sequence"/>
</dbReference>
<dbReference type="OrthoDB" id="413361at2759"/>
<dbReference type="EMBL" id="KV010648">
    <property type="protein sequence ID" value="KZV27190.1"/>
    <property type="molecule type" value="Genomic_DNA"/>
</dbReference>
<evidence type="ECO:0000313" key="4">
    <source>
        <dbReference type="EMBL" id="KZV27190.1"/>
    </source>
</evidence>
<dbReference type="SMART" id="SM00248">
    <property type="entry name" value="ANK"/>
    <property type="match status" value="5"/>
</dbReference>
<dbReference type="PANTHER" id="PTHR24177:SF435">
    <property type="entry name" value="ANKYRIN REPEAT-CONTAINING PROTEIN NPR4-LIKE"/>
    <property type="match status" value="1"/>
</dbReference>
<keyword evidence="2" id="KW-0812">Transmembrane</keyword>
<feature type="transmembrane region" description="Helical" evidence="2">
    <location>
        <begin position="355"/>
        <end position="376"/>
    </location>
</feature>
<keyword evidence="2" id="KW-0472">Membrane</keyword>
<protein>
    <recommendedName>
        <fullName evidence="3">PGG domain-containing protein</fullName>
    </recommendedName>
</protein>
<feature type="transmembrane region" description="Helical" evidence="2">
    <location>
        <begin position="723"/>
        <end position="749"/>
    </location>
</feature>
<feature type="transmembrane region" description="Helical" evidence="2">
    <location>
        <begin position="680"/>
        <end position="703"/>
    </location>
</feature>
<sequence length="801" mass="90465">SVPSPMAIYPWPSTVNFANCISMRPCLDSDDHGRSINDYEIWKEQMTCLLEGQDLLGFIDGRIPRPLSEESMEKQKHWRRTDRLIKGWILGSLRNPALAAVARLESSREVWIQLEHIFNRIQDDHNQIRNQISDTLARGRSGEGEAAEAGGGIRNAAVKNRDQNATVEDQKRIEEFEPYTHRNGPQQHYDFRKDYTRYLSLRRAITRAEWTKARELLDEDEGARSNIISEIDETALLVAVTVGKKSNDFVKELLNSMPDDALAIKNTYGNTALHRAAMIGNRETAAMLLDRNPELLYITNNQDYLPVHIAATYCHKGMLEYLIGIHEQHAADTPSGGQISIYEKHFDKSPFVGQLGASLLLAVIISQYIDVALYLVKKYKELAKLKNQSGTDALYELARSASVFESGANFIWWRRWIYSCLVLPSTTNDIENLLSNKAATKKFSWLAIIYEIPFVKNIKDKKVLHQQALALIKCLCKALESLPSSEASTIYGRALAMAAQNNIREVVEVILDMFPTSINTTDTKTEVTIFHIAAKARSENVFNLLHQMKEGKHFFYDCIDMYHNNYMHMCGEQAPPHKLNLVSGAALQMQRELHWFKEMAKFVTPSHRTSPNKDGKTPQMLFTEKHQELKSQGEKWMKDTATSCTIAAALIATVVFAAPFTVPGGLLQDIGTPIFMKNAWFITFAISDSVSLFSSVTSLLMFLSILTSRYAEEDFLYVLPTRLCVGLLTLFTSIISMMAAFSSAIYITLRNNSKLFLIPVAVLACFPVASFVFSQFPLLIAAMYSTYGPGIFQKKSARKMY</sequence>
<keyword evidence="5" id="KW-1185">Reference proteome</keyword>
<feature type="domain" description="PGG" evidence="3">
    <location>
        <begin position="634"/>
        <end position="747"/>
    </location>
</feature>
<dbReference type="InterPro" id="IPR026961">
    <property type="entry name" value="PGG_dom"/>
</dbReference>